<feature type="compositionally biased region" description="Basic residues" evidence="1">
    <location>
        <begin position="142"/>
        <end position="151"/>
    </location>
</feature>
<feature type="compositionally biased region" description="Acidic residues" evidence="1">
    <location>
        <begin position="156"/>
        <end position="187"/>
    </location>
</feature>
<feature type="compositionally biased region" description="Acidic residues" evidence="1">
    <location>
        <begin position="106"/>
        <end position="134"/>
    </location>
</feature>
<feature type="domain" description="Nucleoplasmin-like" evidence="2">
    <location>
        <begin position="5"/>
        <end position="98"/>
    </location>
</feature>
<keyword evidence="4" id="KW-1185">Reference proteome</keyword>
<dbReference type="SUPFAM" id="SSF69203">
    <property type="entry name" value="Nucleoplasmin-like core domain"/>
    <property type="match status" value="1"/>
</dbReference>
<dbReference type="EMBL" id="LHPF02000058">
    <property type="protein sequence ID" value="PSC67465.1"/>
    <property type="molecule type" value="Genomic_DNA"/>
</dbReference>
<dbReference type="AlphaFoldDB" id="A0A2P6V045"/>
<dbReference type="InterPro" id="IPR041232">
    <property type="entry name" value="NPL"/>
</dbReference>
<accession>A0A2P6V045</accession>
<comment type="caution">
    <text evidence="3">The sequence shown here is derived from an EMBL/GenBank/DDBJ whole genome shotgun (WGS) entry which is preliminary data.</text>
</comment>
<sequence>MDARFYGLLVPPGKPIVVEAEFDEDMGETLHLTQVALGDKPKPGPHVVFVGNSEGKRFAIGTLEAGRCNQFTCDLTFAMDKVTLSHSGGSDVHFTGYRVEHLLPGSEDEDGYYMGSDEEGSEEEEESSDDEEAPDAVPFKGLAKKPVKPRARQLIDDEAEETSEEEEEDGEMEDDESEEEDKSEEEEKAAVGERVVKITGGPLSAYVDSSEEESLSSGEEDESEEEEEEKPAPVQLTKKQLTLQRLEQQFAAKTPQAAKPAAAQQQQQQAKAAAKRPAEQPAAAKTPQPAKKAKGEQPQKAPATAPAKVAPAGMATTGSDKEYLAALKAALKQGPLKLAALGSKVKRPAGVPKVKHFLDKHPGVFKYNKDTDEVSLS</sequence>
<dbReference type="Gene3D" id="2.60.120.340">
    <property type="entry name" value="Nucleoplasmin core domain"/>
    <property type="match status" value="1"/>
</dbReference>
<reference evidence="3 4" key="1">
    <citation type="journal article" date="2018" name="Plant J.">
        <title>Genome sequences of Chlorella sorokiniana UTEX 1602 and Micractinium conductrix SAG 241.80: implications to maltose excretion by a green alga.</title>
        <authorList>
            <person name="Arriola M.B."/>
            <person name="Velmurugan N."/>
            <person name="Zhang Y."/>
            <person name="Plunkett M.H."/>
            <person name="Hondzo H."/>
            <person name="Barney B.M."/>
        </authorList>
    </citation>
    <scope>NUCLEOTIDE SEQUENCE [LARGE SCALE GENOMIC DNA]</scope>
    <source>
        <strain evidence="3 4">SAG 241.80</strain>
    </source>
</reference>
<feature type="compositionally biased region" description="Low complexity" evidence="1">
    <location>
        <begin position="298"/>
        <end position="312"/>
    </location>
</feature>
<evidence type="ECO:0000256" key="1">
    <source>
        <dbReference type="SAM" id="MobiDB-lite"/>
    </source>
</evidence>
<feature type="compositionally biased region" description="Acidic residues" evidence="1">
    <location>
        <begin position="209"/>
        <end position="229"/>
    </location>
</feature>
<dbReference type="InterPro" id="IPR036824">
    <property type="entry name" value="Nucleoplasmin_core_dom_sf"/>
</dbReference>
<name>A0A2P6V045_9CHLO</name>
<gene>
    <name evidence="3" type="ORF">C2E20_8858</name>
</gene>
<evidence type="ECO:0000259" key="2">
    <source>
        <dbReference type="Pfam" id="PF17800"/>
    </source>
</evidence>
<feature type="compositionally biased region" description="Low complexity" evidence="1">
    <location>
        <begin position="279"/>
        <end position="290"/>
    </location>
</feature>
<dbReference type="Pfam" id="PF17800">
    <property type="entry name" value="NPL"/>
    <property type="match status" value="1"/>
</dbReference>
<dbReference type="STRING" id="554055.A0A2P6V045"/>
<evidence type="ECO:0000313" key="3">
    <source>
        <dbReference type="EMBL" id="PSC67465.1"/>
    </source>
</evidence>
<feature type="compositionally biased region" description="Low complexity" evidence="1">
    <location>
        <begin position="235"/>
        <end position="272"/>
    </location>
</feature>
<protein>
    <recommendedName>
        <fullName evidence="2">Nucleoplasmin-like domain-containing protein</fullName>
    </recommendedName>
</protein>
<proteinExistence type="predicted"/>
<dbReference type="OrthoDB" id="515470at2759"/>
<organism evidence="3 4">
    <name type="scientific">Micractinium conductrix</name>
    <dbReference type="NCBI Taxonomy" id="554055"/>
    <lineage>
        <taxon>Eukaryota</taxon>
        <taxon>Viridiplantae</taxon>
        <taxon>Chlorophyta</taxon>
        <taxon>core chlorophytes</taxon>
        <taxon>Trebouxiophyceae</taxon>
        <taxon>Chlorellales</taxon>
        <taxon>Chlorellaceae</taxon>
        <taxon>Chlorella clade</taxon>
        <taxon>Micractinium</taxon>
    </lineage>
</organism>
<dbReference type="Proteomes" id="UP000239649">
    <property type="component" value="Unassembled WGS sequence"/>
</dbReference>
<feature type="region of interest" description="Disordered" evidence="1">
    <location>
        <begin position="103"/>
        <end position="314"/>
    </location>
</feature>
<evidence type="ECO:0000313" key="4">
    <source>
        <dbReference type="Proteomes" id="UP000239649"/>
    </source>
</evidence>